<evidence type="ECO:0000256" key="1">
    <source>
        <dbReference type="SAM" id="MobiDB-lite"/>
    </source>
</evidence>
<dbReference type="PROSITE" id="PS50280">
    <property type="entry name" value="SET"/>
    <property type="match status" value="1"/>
</dbReference>
<reference evidence="3" key="1">
    <citation type="journal article" date="2020" name="Stud. Mycol.">
        <title>101 Dothideomycetes genomes: a test case for predicting lifestyles and emergence of pathogens.</title>
        <authorList>
            <person name="Haridas S."/>
            <person name="Albert R."/>
            <person name="Binder M."/>
            <person name="Bloem J."/>
            <person name="Labutti K."/>
            <person name="Salamov A."/>
            <person name="Andreopoulos B."/>
            <person name="Baker S."/>
            <person name="Barry K."/>
            <person name="Bills G."/>
            <person name="Bluhm B."/>
            <person name="Cannon C."/>
            <person name="Castanera R."/>
            <person name="Culley D."/>
            <person name="Daum C."/>
            <person name="Ezra D."/>
            <person name="Gonzalez J."/>
            <person name="Henrissat B."/>
            <person name="Kuo A."/>
            <person name="Liang C."/>
            <person name="Lipzen A."/>
            <person name="Lutzoni F."/>
            <person name="Magnuson J."/>
            <person name="Mondo S."/>
            <person name="Nolan M."/>
            <person name="Ohm R."/>
            <person name="Pangilinan J."/>
            <person name="Park H.-J."/>
            <person name="Ramirez L."/>
            <person name="Alfaro M."/>
            <person name="Sun H."/>
            <person name="Tritt A."/>
            <person name="Yoshinaga Y."/>
            <person name="Zwiers L.-H."/>
            <person name="Turgeon B."/>
            <person name="Goodwin S."/>
            <person name="Spatafora J."/>
            <person name="Crous P."/>
            <person name="Grigoriev I."/>
        </authorList>
    </citation>
    <scope>NUCLEOTIDE SEQUENCE</scope>
    <source>
        <strain evidence="3">CBS 123094</strain>
    </source>
</reference>
<dbReference type="EMBL" id="ML977721">
    <property type="protein sequence ID" value="KAF1993197.1"/>
    <property type="molecule type" value="Genomic_DNA"/>
</dbReference>
<proteinExistence type="predicted"/>
<evidence type="ECO:0000259" key="2">
    <source>
        <dbReference type="PROSITE" id="PS50280"/>
    </source>
</evidence>
<feature type="region of interest" description="Disordered" evidence="1">
    <location>
        <begin position="271"/>
        <end position="320"/>
    </location>
</feature>
<dbReference type="GO" id="GO:0042799">
    <property type="term" value="F:histone H4K20 methyltransferase activity"/>
    <property type="evidence" value="ECO:0007669"/>
    <property type="project" value="TreeGrafter"/>
</dbReference>
<feature type="compositionally biased region" description="Polar residues" evidence="1">
    <location>
        <begin position="237"/>
        <end position="252"/>
    </location>
</feature>
<dbReference type="PANTHER" id="PTHR12977:SF4">
    <property type="entry name" value="HISTONE-LYSINE N-METHYLTRANSFERASE KMT5B"/>
    <property type="match status" value="1"/>
</dbReference>
<dbReference type="SUPFAM" id="SSF82199">
    <property type="entry name" value="SET domain"/>
    <property type="match status" value="1"/>
</dbReference>
<dbReference type="Gene3D" id="2.170.270.10">
    <property type="entry name" value="SET domain"/>
    <property type="match status" value="1"/>
</dbReference>
<dbReference type="GO" id="GO:0005634">
    <property type="term" value="C:nucleus"/>
    <property type="evidence" value="ECO:0007669"/>
    <property type="project" value="TreeGrafter"/>
</dbReference>
<accession>A0A6A5VWF6</accession>
<name>A0A6A5VWF6_9PLEO</name>
<dbReference type="OrthoDB" id="3860121at2759"/>
<gene>
    <name evidence="3" type="ORF">P154DRAFT_583041</name>
</gene>
<dbReference type="AlphaFoldDB" id="A0A6A5VWF6"/>
<dbReference type="Pfam" id="PF00856">
    <property type="entry name" value="SET"/>
    <property type="match status" value="1"/>
</dbReference>
<dbReference type="InterPro" id="IPR039977">
    <property type="entry name" value="Suv4-20/Set9"/>
</dbReference>
<organism evidence="3 4">
    <name type="scientific">Amniculicola lignicola CBS 123094</name>
    <dbReference type="NCBI Taxonomy" id="1392246"/>
    <lineage>
        <taxon>Eukaryota</taxon>
        <taxon>Fungi</taxon>
        <taxon>Dikarya</taxon>
        <taxon>Ascomycota</taxon>
        <taxon>Pezizomycotina</taxon>
        <taxon>Dothideomycetes</taxon>
        <taxon>Pleosporomycetidae</taxon>
        <taxon>Pleosporales</taxon>
        <taxon>Amniculicolaceae</taxon>
        <taxon>Amniculicola</taxon>
    </lineage>
</organism>
<dbReference type="Proteomes" id="UP000799779">
    <property type="component" value="Unassembled WGS sequence"/>
</dbReference>
<protein>
    <recommendedName>
        <fullName evidence="2">SET domain-containing protein</fullName>
    </recommendedName>
</protein>
<feature type="compositionally biased region" description="Basic residues" evidence="1">
    <location>
        <begin position="286"/>
        <end position="296"/>
    </location>
</feature>
<evidence type="ECO:0000313" key="4">
    <source>
        <dbReference type="Proteomes" id="UP000799779"/>
    </source>
</evidence>
<evidence type="ECO:0000313" key="3">
    <source>
        <dbReference type="EMBL" id="KAF1993197.1"/>
    </source>
</evidence>
<sequence length="951" mass="107126">MATLTPPLPLDDVCGPEFQRMESAFASCQSAEAKKELAKIECSHILEESSQMDLKAYLLLQLIGKHCDKEDAVLPPSEFSELQKRSTQAYKHRITPYHNVLKAWGETVVTRLGLATGSYNLLRYANKACKAEPDWQKACIKLNQMITAIGPWRKASCDRSTPVTFSTQHVEYLSEWPGEADFNRVVWKQQIQLRLRLRFSELSGYDFDHEGFVVISDPVTALFSPLRPASDNRHTNDTSNTKSLQQRTQTGRVTKDTEVIPIRQLRSTSGITSQGTYKADGSCSKVPRRRRGRRLKASGTLDRSWKSLEQPTNGGDVHGEAQGVRRGAELDDLLLADDCVTDILLDDICKVTKYNQTFQATTVVRISLFSGEAHDEQVVAALSSLITSIRTPLGLDSPDLHDLRMQLALYCDMLSSDCPFELATAQQYSQHEEWCVVAKKTMEKGTQVKYLKGANATVTNATKGTYSSLGRIDGACGKRYITAGPARFVDHDCKPNSKLEAKGDHTVVTTVRNVEEGEEITVYYSADFFGRGNENCSCATCKPTGTINVRHLRRFWPLRTGSTQPSSPALSSKGCKDLRSGRLREEQVFQKAIIKQTDRILKEQSPESQLCYDYRVMKDFFKSMRPPSQDEAHMLSEEDAKELIESGAPINGPIFVSTPNLVNWTASDPLTAFFEEYSPDQMKWTVDVQTPLKLRTNADETASRMTIGQLYERFRCEGTEYLNALELANPIPSSDPEFLRGVNSRVYHRALHRCASEGKAGRTRVTDGRHWALVGQSGALSPPHEDWGGKDTFITCQRSRIGYGWFSDLSDDDRKAWHLSRQICPSQARFRVLNRSETVFFHAGTIHFVFRLVSEPHTVAFSGFNFRWSGLHNSAQVMLNQLKHPEITNEDVTNSDLLLWTEIANMVENESSPKRLEYLGGEEGRKRTQTHCSEIIRRLERILEPSRSDRA</sequence>
<keyword evidence="4" id="KW-1185">Reference proteome</keyword>
<feature type="domain" description="SET" evidence="2">
    <location>
        <begin position="418"/>
        <end position="525"/>
    </location>
</feature>
<dbReference type="InterPro" id="IPR046341">
    <property type="entry name" value="SET_dom_sf"/>
</dbReference>
<feature type="region of interest" description="Disordered" evidence="1">
    <location>
        <begin position="226"/>
        <end position="253"/>
    </location>
</feature>
<dbReference type="PANTHER" id="PTHR12977">
    <property type="entry name" value="SUPPRESSOR OF VARIEGATION 4-20-RELATED"/>
    <property type="match status" value="1"/>
</dbReference>
<dbReference type="InterPro" id="IPR001214">
    <property type="entry name" value="SET_dom"/>
</dbReference>